<protein>
    <submittedName>
        <fullName evidence="1">Uncharacterized protein</fullName>
    </submittedName>
</protein>
<organism evidence="1 2">
    <name type="scientific">Mycena belliarum</name>
    <dbReference type="NCBI Taxonomy" id="1033014"/>
    <lineage>
        <taxon>Eukaryota</taxon>
        <taxon>Fungi</taxon>
        <taxon>Dikarya</taxon>
        <taxon>Basidiomycota</taxon>
        <taxon>Agaricomycotina</taxon>
        <taxon>Agaricomycetes</taxon>
        <taxon>Agaricomycetidae</taxon>
        <taxon>Agaricales</taxon>
        <taxon>Marasmiineae</taxon>
        <taxon>Mycenaceae</taxon>
        <taxon>Mycena</taxon>
    </lineage>
</organism>
<name>A0AAD6XKD1_9AGAR</name>
<dbReference type="EMBL" id="JARJCN010000053">
    <property type="protein sequence ID" value="KAJ7080815.1"/>
    <property type="molecule type" value="Genomic_DNA"/>
</dbReference>
<dbReference type="AlphaFoldDB" id="A0AAD6XKD1"/>
<dbReference type="Proteomes" id="UP001222325">
    <property type="component" value="Unassembled WGS sequence"/>
</dbReference>
<evidence type="ECO:0000313" key="2">
    <source>
        <dbReference type="Proteomes" id="UP001222325"/>
    </source>
</evidence>
<keyword evidence="2" id="KW-1185">Reference proteome</keyword>
<accession>A0AAD6XKD1</accession>
<gene>
    <name evidence="1" type="ORF">B0H15DRAFT_953417</name>
</gene>
<comment type="caution">
    <text evidence="1">The sequence shown here is derived from an EMBL/GenBank/DDBJ whole genome shotgun (WGS) entry which is preliminary data.</text>
</comment>
<sequence length="321" mass="34825">MPASSSHFPPSFCRIGTNTAPSNISTPLTLSWDIPGPDFELTLLASNSAPSRLVNATFKQPAVVAVLSHGMSAAQRSRPPDFGFCMRVGGVASRFRMQPQVGLLHSLDPLQVLIGSVGGRLPRAFLFPGAAPEVSFHFRGSREQVNMFAMHRSMYTRDLALIVTRPCPMIFYWPCATSQNLIRYSGFPRAACSPTGRAPLVTGLMRYQSCGGVGAQSCTIFDTSYAFADDAPAAPRRAAAAAATAAIISMCLTHSPFQCDLSRSHHRHKCDVLSIPLQRRRASMYTAFDALDTLSDVPALAQLNLAPDLMRLTRPGRRLID</sequence>
<reference evidence="1" key="1">
    <citation type="submission" date="2023-03" db="EMBL/GenBank/DDBJ databases">
        <title>Massive genome expansion in bonnet fungi (Mycena s.s.) driven by repeated elements and novel gene families across ecological guilds.</title>
        <authorList>
            <consortium name="Lawrence Berkeley National Laboratory"/>
            <person name="Harder C.B."/>
            <person name="Miyauchi S."/>
            <person name="Viragh M."/>
            <person name="Kuo A."/>
            <person name="Thoen E."/>
            <person name="Andreopoulos B."/>
            <person name="Lu D."/>
            <person name="Skrede I."/>
            <person name="Drula E."/>
            <person name="Henrissat B."/>
            <person name="Morin E."/>
            <person name="Kohler A."/>
            <person name="Barry K."/>
            <person name="LaButti K."/>
            <person name="Morin E."/>
            <person name="Salamov A."/>
            <person name="Lipzen A."/>
            <person name="Mereny Z."/>
            <person name="Hegedus B."/>
            <person name="Baldrian P."/>
            <person name="Stursova M."/>
            <person name="Weitz H."/>
            <person name="Taylor A."/>
            <person name="Grigoriev I.V."/>
            <person name="Nagy L.G."/>
            <person name="Martin F."/>
            <person name="Kauserud H."/>
        </authorList>
    </citation>
    <scope>NUCLEOTIDE SEQUENCE</scope>
    <source>
        <strain evidence="1">CBHHK173m</strain>
    </source>
</reference>
<proteinExistence type="predicted"/>
<evidence type="ECO:0000313" key="1">
    <source>
        <dbReference type="EMBL" id="KAJ7080815.1"/>
    </source>
</evidence>